<accession>I5BSM5</accession>
<dbReference type="EMBL" id="AJYA01000081">
    <property type="protein sequence ID" value="EIM72577.1"/>
    <property type="molecule type" value="Genomic_DNA"/>
</dbReference>
<sequence>MYKLPFKHRIQEIDPIKGYAFNEKDLAESIFGYSEQGNSLKGRVFFGHALADLNTITCMKPRSVILGGPKASYFPFYLKQFKDNGEYFTYDDINAILRGFKRYPVKDVIIEPELGENQDVCSSFAPLDKGAIFKTKVRFHNLKSVEIGALLSAITFHHNADRYSHNIGLGKPFGYGRVKVQILSKNYLKKDVTAYMHDFEEAMEKHKPGWLKSDRMRELIAMAGGGFSNEFLTYPVLSDYGDFKKTKIGEFKDRQALDSFCEVFSDQVPSNSILPLSVRLKPQVNLDLTCYSDYESLASHLNEQWDIYQNFTDFNKDLIYKKIKSIVDSKHRPSLKKLKKESHWDSGGKNILRWLGEKLMVELKKETGLPK</sequence>
<comment type="caution">
    <text evidence="1">The sequence shown here is derived from an EMBL/GenBank/DDBJ whole genome shotgun (WGS) entry which is preliminary data.</text>
</comment>
<protein>
    <submittedName>
        <fullName evidence="1">Uncharacterized protein</fullName>
    </submittedName>
</protein>
<reference evidence="1 2" key="1">
    <citation type="submission" date="2012-05" db="EMBL/GenBank/DDBJ databases">
        <title>Genome sequence of Nitritalea halalkaliphila LW7.</title>
        <authorList>
            <person name="Jangir P.K."/>
            <person name="Singh A."/>
            <person name="Shivaji S."/>
            <person name="Sharma R."/>
        </authorList>
    </citation>
    <scope>NUCLEOTIDE SEQUENCE [LARGE SCALE GENOMIC DNA]</scope>
    <source>
        <strain evidence="1 2">LW7</strain>
    </source>
</reference>
<proteinExistence type="predicted"/>
<evidence type="ECO:0000313" key="1">
    <source>
        <dbReference type="EMBL" id="EIM72577.1"/>
    </source>
</evidence>
<dbReference type="STRING" id="1189621.A3SI_19676"/>
<dbReference type="Proteomes" id="UP000005551">
    <property type="component" value="Unassembled WGS sequence"/>
</dbReference>
<evidence type="ECO:0000313" key="2">
    <source>
        <dbReference type="Proteomes" id="UP000005551"/>
    </source>
</evidence>
<organism evidence="1 2">
    <name type="scientific">Nitritalea halalkaliphila LW7</name>
    <dbReference type="NCBI Taxonomy" id="1189621"/>
    <lineage>
        <taxon>Bacteria</taxon>
        <taxon>Pseudomonadati</taxon>
        <taxon>Bacteroidota</taxon>
        <taxon>Cytophagia</taxon>
        <taxon>Cytophagales</taxon>
        <taxon>Cyclobacteriaceae</taxon>
        <taxon>Nitritalea</taxon>
    </lineage>
</organism>
<keyword evidence="2" id="KW-1185">Reference proteome</keyword>
<dbReference type="AlphaFoldDB" id="I5BSM5"/>
<gene>
    <name evidence="1" type="ORF">A3SI_19676</name>
</gene>
<name>I5BSM5_9BACT</name>